<feature type="transmembrane region" description="Helical" evidence="1">
    <location>
        <begin position="95"/>
        <end position="115"/>
    </location>
</feature>
<dbReference type="Gene3D" id="1.20.120.1630">
    <property type="match status" value="1"/>
</dbReference>
<proteinExistence type="predicted"/>
<organism evidence="2 3">
    <name type="scientific">Aquimarina rubra</name>
    <dbReference type="NCBI Taxonomy" id="1920033"/>
    <lineage>
        <taxon>Bacteria</taxon>
        <taxon>Pseudomonadati</taxon>
        <taxon>Bacteroidota</taxon>
        <taxon>Flavobacteriia</taxon>
        <taxon>Flavobacteriales</taxon>
        <taxon>Flavobacteriaceae</taxon>
        <taxon>Aquimarina</taxon>
    </lineage>
</organism>
<dbReference type="PANTHER" id="PTHR32251:SF33">
    <property type="entry name" value="STEROID 5-ALPHA REDUCTASE C-TERMINAL DOMAIN-CONTAINING PROTEIN"/>
    <property type="match status" value="1"/>
</dbReference>
<comment type="caution">
    <text evidence="2">The sequence shown here is derived from an EMBL/GenBank/DDBJ whole genome shotgun (WGS) entry which is preliminary data.</text>
</comment>
<keyword evidence="1" id="KW-0472">Membrane</keyword>
<accession>A0ABW5L8K3</accession>
<dbReference type="GO" id="GO:0004671">
    <property type="term" value="F:protein C-terminal S-isoprenylcysteine carboxyl O-methyltransferase activity"/>
    <property type="evidence" value="ECO:0007669"/>
    <property type="project" value="UniProtKB-EC"/>
</dbReference>
<dbReference type="GO" id="GO:0032259">
    <property type="term" value="P:methylation"/>
    <property type="evidence" value="ECO:0007669"/>
    <property type="project" value="UniProtKB-KW"/>
</dbReference>
<dbReference type="InterPro" id="IPR010721">
    <property type="entry name" value="UstE-like"/>
</dbReference>
<dbReference type="EMBL" id="JBHULE010000002">
    <property type="protein sequence ID" value="MFD2561237.1"/>
    <property type="molecule type" value="Genomic_DNA"/>
</dbReference>
<gene>
    <name evidence="2" type="ORF">ACFSR1_01070</name>
</gene>
<dbReference type="RefSeq" id="WP_378288772.1">
    <property type="nucleotide sequence ID" value="NZ_JBHULE010000002.1"/>
</dbReference>
<name>A0ABW5L8K3_9FLAO</name>
<evidence type="ECO:0000313" key="2">
    <source>
        <dbReference type="EMBL" id="MFD2561237.1"/>
    </source>
</evidence>
<feature type="transmembrane region" description="Helical" evidence="1">
    <location>
        <begin position="6"/>
        <end position="27"/>
    </location>
</feature>
<keyword evidence="3" id="KW-1185">Reference proteome</keyword>
<reference evidence="3" key="1">
    <citation type="journal article" date="2019" name="Int. J. Syst. Evol. Microbiol.">
        <title>The Global Catalogue of Microorganisms (GCM) 10K type strain sequencing project: providing services to taxonomists for standard genome sequencing and annotation.</title>
        <authorList>
            <consortium name="The Broad Institute Genomics Platform"/>
            <consortium name="The Broad Institute Genome Sequencing Center for Infectious Disease"/>
            <person name="Wu L."/>
            <person name="Ma J."/>
        </authorList>
    </citation>
    <scope>NUCLEOTIDE SEQUENCE [LARGE SCALE GENOMIC DNA]</scope>
    <source>
        <strain evidence="3">KCTC 52274</strain>
    </source>
</reference>
<dbReference type="PROSITE" id="PS50244">
    <property type="entry name" value="S5A_REDUCTASE"/>
    <property type="match status" value="1"/>
</dbReference>
<feature type="transmembrane region" description="Helical" evidence="1">
    <location>
        <begin position="160"/>
        <end position="179"/>
    </location>
</feature>
<evidence type="ECO:0000256" key="1">
    <source>
        <dbReference type="SAM" id="Phobius"/>
    </source>
</evidence>
<keyword evidence="2" id="KW-0489">Methyltransferase</keyword>
<dbReference type="EC" id="2.1.1.334" evidence="2"/>
<dbReference type="EC" id="2.1.1.100" evidence="2"/>
<protein>
    <submittedName>
        <fullName evidence="2">Methyltransferase family protein</fullName>
        <ecNumber evidence="2">2.1.1.100</ecNumber>
        <ecNumber evidence="2">2.1.1.334</ecNumber>
    </submittedName>
</protein>
<dbReference type="Proteomes" id="UP001597319">
    <property type="component" value="Unassembled WGS sequence"/>
</dbReference>
<keyword evidence="1" id="KW-1133">Transmembrane helix</keyword>
<dbReference type="Pfam" id="PF06966">
    <property type="entry name" value="DUF1295"/>
    <property type="match status" value="1"/>
</dbReference>
<feature type="transmembrane region" description="Helical" evidence="1">
    <location>
        <begin position="34"/>
        <end position="54"/>
    </location>
</feature>
<keyword evidence="1" id="KW-0812">Transmembrane</keyword>
<sequence>MKSTRALYINIHKLLIIPIVLGLMSLYDNFSIEAYIYLALHGTYSLLWFLKFYWFRDEGFRVQIPVLKGVFSIFLVMTGYYVAPFILISQQVKASPMFISVVLFFYIIGIFFHFVSDIQKYYTLKYKKGLITEGMFSRTRNPNYFGEIIMYLSLALFSKHWLPFVIIVSFTVFVFLKIMKQKDAFLSQFPEFEAYKKRSWLLFPKFF</sequence>
<feature type="transmembrane region" description="Helical" evidence="1">
    <location>
        <begin position="66"/>
        <end position="88"/>
    </location>
</feature>
<evidence type="ECO:0000313" key="3">
    <source>
        <dbReference type="Proteomes" id="UP001597319"/>
    </source>
</evidence>
<keyword evidence="2" id="KW-0808">Transferase</keyword>
<dbReference type="PANTHER" id="PTHR32251">
    <property type="entry name" value="3-OXO-5-ALPHA-STEROID 4-DEHYDROGENASE"/>
    <property type="match status" value="1"/>
</dbReference>